<protein>
    <submittedName>
        <fullName evidence="1">Uncharacterized protein</fullName>
    </submittedName>
</protein>
<sequence>MPLGEVKSIAFSQDGRPPRSVLRRLPSCTVQPSGTGMRIVPFCVSKTWPVGWVGLAVGAGVAVGADVGVADAVDVGVGVGSSDVALGVGDACDSLGAGGACGPHATRMAAAASSAVRAAVRAAGRELVCMALLLRSRATPPSVQTRSASS</sequence>
<name>A0ABP4JNN6_9MICO</name>
<evidence type="ECO:0000313" key="2">
    <source>
        <dbReference type="Proteomes" id="UP001501266"/>
    </source>
</evidence>
<proteinExistence type="predicted"/>
<evidence type="ECO:0000313" key="1">
    <source>
        <dbReference type="EMBL" id="GAA1424300.1"/>
    </source>
</evidence>
<dbReference type="Proteomes" id="UP001501266">
    <property type="component" value="Unassembled WGS sequence"/>
</dbReference>
<gene>
    <name evidence="1" type="ORF">GCM10009640_20220</name>
</gene>
<accession>A0ABP4JNN6</accession>
<dbReference type="EMBL" id="BAAAKK010000005">
    <property type="protein sequence ID" value="GAA1424300.1"/>
    <property type="molecule type" value="Genomic_DNA"/>
</dbReference>
<reference evidence="2" key="1">
    <citation type="journal article" date="2019" name="Int. J. Syst. Evol. Microbiol.">
        <title>The Global Catalogue of Microorganisms (GCM) 10K type strain sequencing project: providing services to taxonomists for standard genome sequencing and annotation.</title>
        <authorList>
            <consortium name="The Broad Institute Genomics Platform"/>
            <consortium name="The Broad Institute Genome Sequencing Center for Infectious Disease"/>
            <person name="Wu L."/>
            <person name="Ma J."/>
        </authorList>
    </citation>
    <scope>NUCLEOTIDE SEQUENCE [LARGE SCALE GENOMIC DNA]</scope>
    <source>
        <strain evidence="2">JCM 12398</strain>
    </source>
</reference>
<keyword evidence="2" id="KW-1185">Reference proteome</keyword>
<organism evidence="1 2">
    <name type="scientific">Agrococcus citreus</name>
    <dbReference type="NCBI Taxonomy" id="84643"/>
    <lineage>
        <taxon>Bacteria</taxon>
        <taxon>Bacillati</taxon>
        <taxon>Actinomycetota</taxon>
        <taxon>Actinomycetes</taxon>
        <taxon>Micrococcales</taxon>
        <taxon>Microbacteriaceae</taxon>
        <taxon>Agrococcus</taxon>
    </lineage>
</organism>
<comment type="caution">
    <text evidence="1">The sequence shown here is derived from an EMBL/GenBank/DDBJ whole genome shotgun (WGS) entry which is preliminary data.</text>
</comment>